<comment type="caution">
    <text evidence="1">The sequence shown here is derived from an EMBL/GenBank/DDBJ whole genome shotgun (WGS) entry which is preliminary data.</text>
</comment>
<dbReference type="InterPro" id="IPR027304">
    <property type="entry name" value="Trigger_fact/SurA_dom_sf"/>
</dbReference>
<evidence type="ECO:0000313" key="1">
    <source>
        <dbReference type="EMBL" id="OHB12719.1"/>
    </source>
</evidence>
<evidence type="ECO:0000313" key="2">
    <source>
        <dbReference type="Proteomes" id="UP000176558"/>
    </source>
</evidence>
<organism evidence="1 2">
    <name type="scientific">Candidatus Zambryskibacteria bacterium RIFCSPLOWO2_12_FULL_39_23</name>
    <dbReference type="NCBI Taxonomy" id="1802776"/>
    <lineage>
        <taxon>Bacteria</taxon>
        <taxon>Candidatus Zambryskiibacteriota</taxon>
    </lineage>
</organism>
<dbReference type="SUPFAM" id="SSF109998">
    <property type="entry name" value="Triger factor/SurA peptide-binding domain-like"/>
    <property type="match status" value="1"/>
</dbReference>
<dbReference type="AlphaFoldDB" id="A0A1G2UTJ2"/>
<evidence type="ECO:0008006" key="3">
    <source>
        <dbReference type="Google" id="ProtNLM"/>
    </source>
</evidence>
<dbReference type="InterPro" id="IPR050245">
    <property type="entry name" value="PrsA_foldase"/>
</dbReference>
<dbReference type="PANTHER" id="PTHR47245:SF2">
    <property type="entry name" value="PEPTIDYL-PROLYL CIS-TRANS ISOMERASE HP_0175-RELATED"/>
    <property type="match status" value="1"/>
</dbReference>
<dbReference type="PANTHER" id="PTHR47245">
    <property type="entry name" value="PEPTIDYLPROLYL ISOMERASE"/>
    <property type="match status" value="1"/>
</dbReference>
<sequence length="222" mass="23591">MTKEKIVSIGALVLVLGGAAALGFWGYKNKPLVAPSVATVNGTAIGQSAFDTQLASVIASLKTQGVDTENADNLAQIKTQVLNDLINNELVLQGVTKAGITVADTDVETQFQRLLTEAGGADQLKAQLAGAGQTEAQFRANIAKQLAIQAYLLQNIDISTATVTDEEAKTFYDTNVKTQANAPAYKDVVDQIKQQIIADKQQILVNAFIASLRERATVETTI</sequence>
<proteinExistence type="predicted"/>
<protein>
    <recommendedName>
        <fullName evidence="3">PpiC domain-containing protein</fullName>
    </recommendedName>
</protein>
<name>A0A1G2UTJ2_9BACT</name>
<dbReference type="Gene3D" id="1.10.4030.10">
    <property type="entry name" value="Porin chaperone SurA, peptide-binding domain"/>
    <property type="match status" value="1"/>
</dbReference>
<reference evidence="1 2" key="1">
    <citation type="journal article" date="2016" name="Nat. Commun.">
        <title>Thousands of microbial genomes shed light on interconnected biogeochemical processes in an aquifer system.</title>
        <authorList>
            <person name="Anantharaman K."/>
            <person name="Brown C.T."/>
            <person name="Hug L.A."/>
            <person name="Sharon I."/>
            <person name="Castelle C.J."/>
            <person name="Probst A.J."/>
            <person name="Thomas B.C."/>
            <person name="Singh A."/>
            <person name="Wilkins M.J."/>
            <person name="Karaoz U."/>
            <person name="Brodie E.L."/>
            <person name="Williams K.H."/>
            <person name="Hubbard S.S."/>
            <person name="Banfield J.F."/>
        </authorList>
    </citation>
    <scope>NUCLEOTIDE SEQUENCE [LARGE SCALE GENOMIC DNA]</scope>
</reference>
<dbReference type="EMBL" id="MHWT01000012">
    <property type="protein sequence ID" value="OHB12719.1"/>
    <property type="molecule type" value="Genomic_DNA"/>
</dbReference>
<dbReference type="Proteomes" id="UP000176558">
    <property type="component" value="Unassembled WGS sequence"/>
</dbReference>
<gene>
    <name evidence="1" type="ORF">A3G99_01460</name>
</gene>
<accession>A0A1G2UTJ2</accession>
<dbReference type="Pfam" id="PF13624">
    <property type="entry name" value="SurA_N_3"/>
    <property type="match status" value="1"/>
</dbReference>